<sequence length="193" mass="21572">MNDLMIDLETMGNKPNAPIVAIGAVFFVPETGVLGPQFYTTINLASDLAAGAVPDGDTINWWLRQSSEARAAITSDEAKPITEAIDSLTHFVSRNCEQPNYLKVWGNGAAFDNVILREAYARCGRAPCWQWFNDLDVRTLVRLGRRVDFDPKRDFPFEGERHNALADAIHQARYVSAIWQRLLPDGDSLHELA</sequence>
<protein>
    <submittedName>
        <fullName evidence="2">3'-5' exoribonuclease</fullName>
    </submittedName>
</protein>
<evidence type="ECO:0000313" key="3">
    <source>
        <dbReference type="Proteomes" id="UP000430368"/>
    </source>
</evidence>
<dbReference type="Gene3D" id="3.30.420.10">
    <property type="entry name" value="Ribonuclease H-like superfamily/Ribonuclease H"/>
    <property type="match status" value="1"/>
</dbReference>
<dbReference type="SUPFAM" id="SSF53098">
    <property type="entry name" value="Ribonuclease H-like"/>
    <property type="match status" value="1"/>
</dbReference>
<name>A0ABX6GUD5_9GAMM</name>
<dbReference type="EMBL" id="CP041764">
    <property type="protein sequence ID" value="QHA89794.1"/>
    <property type="molecule type" value="Genomic_DNA"/>
</dbReference>
<dbReference type="RefSeq" id="WP_160031319.1">
    <property type="nucleotide sequence ID" value="NZ_CP041764.1"/>
</dbReference>
<reference evidence="2 3" key="1">
    <citation type="submission" date="2019-07" db="EMBL/GenBank/DDBJ databases">
        <title>Serratia dokdonensis sp. nov., an elicitor of systemic resistance in Nicotiana Tabacum.</title>
        <authorList>
            <person name="Son J.-S."/>
            <person name="Hwang Y.-J."/>
            <person name="Lee S.-Y."/>
            <person name="Ghim S.-Y."/>
        </authorList>
    </citation>
    <scope>NUCLEOTIDE SEQUENCE [LARGE SCALE GENOMIC DNA]</scope>
    <source>
        <strain evidence="2 3">KUDC3025</strain>
    </source>
</reference>
<dbReference type="InterPro" id="IPR033390">
    <property type="entry name" value="Rv2179c-like"/>
</dbReference>
<evidence type="ECO:0000259" key="1">
    <source>
        <dbReference type="Pfam" id="PF16473"/>
    </source>
</evidence>
<proteinExistence type="predicted"/>
<organism evidence="2 3">
    <name type="scientific">Serratia rhizosphaerae</name>
    <dbReference type="NCBI Taxonomy" id="2597702"/>
    <lineage>
        <taxon>Bacteria</taxon>
        <taxon>Pseudomonadati</taxon>
        <taxon>Pseudomonadota</taxon>
        <taxon>Gammaproteobacteria</taxon>
        <taxon>Enterobacterales</taxon>
        <taxon>Yersiniaceae</taxon>
        <taxon>Serratia</taxon>
    </lineage>
</organism>
<feature type="domain" description="3'-5' exoribonuclease Rv2179c-like" evidence="1">
    <location>
        <begin position="2"/>
        <end position="179"/>
    </location>
</feature>
<evidence type="ECO:0000313" key="2">
    <source>
        <dbReference type="EMBL" id="QHA89794.1"/>
    </source>
</evidence>
<dbReference type="InterPro" id="IPR012337">
    <property type="entry name" value="RNaseH-like_sf"/>
</dbReference>
<dbReference type="Pfam" id="PF16473">
    <property type="entry name" value="Rv2179c-like"/>
    <property type="match status" value="1"/>
</dbReference>
<dbReference type="Proteomes" id="UP000430368">
    <property type="component" value="Chromosome"/>
</dbReference>
<dbReference type="InterPro" id="IPR036397">
    <property type="entry name" value="RNaseH_sf"/>
</dbReference>
<accession>A0ABX6GUD5</accession>
<gene>
    <name evidence="2" type="ORF">FO014_01310</name>
</gene>
<keyword evidence="3" id="KW-1185">Reference proteome</keyword>